<evidence type="ECO:0000256" key="3">
    <source>
        <dbReference type="ARBA" id="ARBA00023186"/>
    </source>
</evidence>
<evidence type="ECO:0000256" key="4">
    <source>
        <dbReference type="HAMAP-Rule" id="MF_02200"/>
    </source>
</evidence>
<dbReference type="GO" id="GO:0005048">
    <property type="term" value="F:signal sequence binding"/>
    <property type="evidence" value="ECO:0007669"/>
    <property type="project" value="UniProtKB-UniRule"/>
</dbReference>
<sequence>MGGTVVSITGLIIHTAPKNAASVQQAVEALEGTEVHKVTHDGRMIVTVDNEDDGKATQTFDAFRSIAGVLSTSLVYTHFEDDYGVGEHQS</sequence>
<dbReference type="GO" id="GO:0005737">
    <property type="term" value="C:cytoplasm"/>
    <property type="evidence" value="ECO:0007669"/>
    <property type="project" value="UniProtKB-SubCell"/>
</dbReference>
<comment type="subcellular location">
    <subcellularLocation>
        <location evidence="1 4">Cytoplasm</location>
    </subcellularLocation>
</comment>
<reference evidence="6" key="1">
    <citation type="submission" date="2016-07" db="EMBL/GenBank/DDBJ databases">
        <authorList>
            <person name="Florea S."/>
            <person name="Webb J.S."/>
            <person name="Jaromczyk J."/>
            <person name="Schardl C.L."/>
        </authorList>
    </citation>
    <scope>NUCLEOTIDE SEQUENCE [LARGE SCALE GENOMIC DNA]</scope>
    <source>
        <strain evidence="6">MV-1</strain>
    </source>
</reference>
<comment type="function">
    <text evidence="4">Chaperone for NapA, the catalytic subunit of the periplasmic nitrate reductase. It binds directly and specifically to the twin-arginine signal peptide of NapA, preventing premature interaction with the Tat translocase and premature export.</text>
</comment>
<dbReference type="InterPro" id="IPR005623">
    <property type="entry name" value="Chaperone_NapD_NO3_reduct"/>
</dbReference>
<dbReference type="Pfam" id="PF03927">
    <property type="entry name" value="NapD"/>
    <property type="match status" value="1"/>
</dbReference>
<evidence type="ECO:0000313" key="6">
    <source>
        <dbReference type="Proteomes" id="UP000095347"/>
    </source>
</evidence>
<evidence type="ECO:0000256" key="2">
    <source>
        <dbReference type="ARBA" id="ARBA00022490"/>
    </source>
</evidence>
<comment type="similarity">
    <text evidence="4">Belongs to the NapD family.</text>
</comment>
<organism evidence="5 6">
    <name type="scientific">Magnetovibrio blakemorei</name>
    <dbReference type="NCBI Taxonomy" id="28181"/>
    <lineage>
        <taxon>Bacteria</taxon>
        <taxon>Pseudomonadati</taxon>
        <taxon>Pseudomonadota</taxon>
        <taxon>Alphaproteobacteria</taxon>
        <taxon>Rhodospirillales</taxon>
        <taxon>Magnetovibrionaceae</taxon>
        <taxon>Magnetovibrio</taxon>
    </lineage>
</organism>
<keyword evidence="3 4" id="KW-0143">Chaperone</keyword>
<dbReference type="GO" id="GO:0051224">
    <property type="term" value="P:negative regulation of protein transport"/>
    <property type="evidence" value="ECO:0007669"/>
    <property type="project" value="UniProtKB-UniRule"/>
</dbReference>
<dbReference type="EMBL" id="MCGG01000021">
    <property type="protein sequence ID" value="OEJ67601.1"/>
    <property type="molecule type" value="Genomic_DNA"/>
</dbReference>
<dbReference type="OrthoDB" id="7306089at2"/>
<dbReference type="Proteomes" id="UP000095347">
    <property type="component" value="Unassembled WGS sequence"/>
</dbReference>
<dbReference type="PANTHER" id="PTHR38603:SF1">
    <property type="entry name" value="CHAPERONE NAPD"/>
    <property type="match status" value="1"/>
</dbReference>
<dbReference type="PANTHER" id="PTHR38603">
    <property type="entry name" value="CHAPERONE NAPD"/>
    <property type="match status" value="1"/>
</dbReference>
<evidence type="ECO:0000313" key="5">
    <source>
        <dbReference type="EMBL" id="OEJ67601.1"/>
    </source>
</evidence>
<dbReference type="HAMAP" id="MF_02200">
    <property type="entry name" value="NapD"/>
    <property type="match status" value="1"/>
</dbReference>
<dbReference type="STRING" id="28181.BEN30_09255"/>
<dbReference type="Gene3D" id="3.30.70.920">
    <property type="match status" value="1"/>
</dbReference>
<keyword evidence="2 4" id="KW-0963">Cytoplasm</keyword>
<dbReference type="AlphaFoldDB" id="A0A1E5Q8C0"/>
<gene>
    <name evidence="4" type="primary">napD</name>
    <name evidence="5" type="ORF">BEN30_09255</name>
</gene>
<proteinExistence type="inferred from homology"/>
<comment type="caution">
    <text evidence="5">The sequence shown here is derived from an EMBL/GenBank/DDBJ whole genome shotgun (WGS) entry which is preliminary data.</text>
</comment>
<evidence type="ECO:0000256" key="1">
    <source>
        <dbReference type="ARBA" id="ARBA00004496"/>
    </source>
</evidence>
<accession>A0A1E5Q8C0</accession>
<name>A0A1E5Q8C0_9PROT</name>
<comment type="subunit">
    <text evidence="4">Interacts with the cytoplasmic NapA precursor.</text>
</comment>
<keyword evidence="6" id="KW-1185">Reference proteome</keyword>
<protein>
    <recommendedName>
        <fullName evidence="4">Chaperone NapD</fullName>
    </recommendedName>
    <alternativeName>
        <fullName evidence="4">NapA signal peptide-binding chaperone NapD</fullName>
    </alternativeName>
</protein>